<dbReference type="EMBL" id="JAIFZM010000003">
    <property type="protein sequence ID" value="MCG3418532.1"/>
    <property type="molecule type" value="Genomic_DNA"/>
</dbReference>
<feature type="compositionally biased region" description="Polar residues" evidence="1">
    <location>
        <begin position="46"/>
        <end position="63"/>
    </location>
</feature>
<feature type="region of interest" description="Disordered" evidence="1">
    <location>
        <begin position="23"/>
        <end position="105"/>
    </location>
</feature>
<organism evidence="3 4">
    <name type="scientific">Oceanobacillus jordanicus</name>
    <dbReference type="NCBI Taxonomy" id="2867266"/>
    <lineage>
        <taxon>Bacteria</taxon>
        <taxon>Bacillati</taxon>
        <taxon>Bacillota</taxon>
        <taxon>Bacilli</taxon>
        <taxon>Bacillales</taxon>
        <taxon>Bacillaceae</taxon>
        <taxon>Oceanobacillus</taxon>
    </lineage>
</organism>
<feature type="compositionally biased region" description="Basic and acidic residues" evidence="1">
    <location>
        <begin position="23"/>
        <end position="45"/>
    </location>
</feature>
<evidence type="ECO:0000256" key="1">
    <source>
        <dbReference type="SAM" id="MobiDB-lite"/>
    </source>
</evidence>
<feature type="signal peptide" evidence="2">
    <location>
        <begin position="1"/>
        <end position="22"/>
    </location>
</feature>
<proteinExistence type="predicted"/>
<comment type="caution">
    <text evidence="3">The sequence shown here is derived from an EMBL/GenBank/DDBJ whole genome shotgun (WGS) entry which is preliminary data.</text>
</comment>
<evidence type="ECO:0000313" key="4">
    <source>
        <dbReference type="Proteomes" id="UP001199631"/>
    </source>
</evidence>
<feature type="compositionally biased region" description="Polar residues" evidence="1">
    <location>
        <begin position="70"/>
        <end position="85"/>
    </location>
</feature>
<sequence>MKKLLTILLLTGLILMGACTKAEGEQGVKDDASSNKDVESKEDNVVSKSSNNKQENVGKTNATDSEDSSINESTDTTKTDSGSASEDTEVGQNEEATKNESLGTDLNVEMYLNEHYAIENTHYSLDTWENEETGRTEYIVRIMPNTEQFGEEIEEVFENGNPYMDDERTENMFKVAEELLVDLPQLDDKVHIESVLWSTAEDDEFPILLIQDRAQSTIN</sequence>
<evidence type="ECO:0000313" key="3">
    <source>
        <dbReference type="EMBL" id="MCG3418532.1"/>
    </source>
</evidence>
<dbReference type="AlphaFoldDB" id="A0AAW5B5J3"/>
<dbReference type="PROSITE" id="PS51257">
    <property type="entry name" value="PROKAR_LIPOPROTEIN"/>
    <property type="match status" value="1"/>
</dbReference>
<dbReference type="Proteomes" id="UP001199631">
    <property type="component" value="Unassembled WGS sequence"/>
</dbReference>
<protein>
    <recommendedName>
        <fullName evidence="5">DUF5067 domain-containing protein</fullName>
    </recommendedName>
</protein>
<accession>A0AAW5B5J3</accession>
<evidence type="ECO:0000256" key="2">
    <source>
        <dbReference type="SAM" id="SignalP"/>
    </source>
</evidence>
<dbReference type="RefSeq" id="WP_238018659.1">
    <property type="nucleotide sequence ID" value="NZ_JAIFZM010000003.1"/>
</dbReference>
<reference evidence="3 4" key="1">
    <citation type="journal article" date="2022" name="Evol. Bioinform. Online">
        <title>Draft Genome Sequence of Oceanobacillus jordanicus Strain GSFE11, a Halotolerant Plant Growth-Promoting Bacterial Endophyte Isolated From the Jordan Valley.</title>
        <authorList>
            <person name="Alhindi T."/>
            <person name="Albdaiwi R."/>
        </authorList>
    </citation>
    <scope>NUCLEOTIDE SEQUENCE [LARGE SCALE GENOMIC DNA]</scope>
    <source>
        <strain evidence="3 4">GSFE11</strain>
    </source>
</reference>
<feature type="chain" id="PRO_5043644195" description="DUF5067 domain-containing protein" evidence="2">
    <location>
        <begin position="23"/>
        <end position="219"/>
    </location>
</feature>
<name>A0AAW5B5J3_9BACI</name>
<gene>
    <name evidence="3" type="ORF">K3T81_05140</name>
</gene>
<keyword evidence="2" id="KW-0732">Signal</keyword>
<keyword evidence="4" id="KW-1185">Reference proteome</keyword>
<evidence type="ECO:0008006" key="5">
    <source>
        <dbReference type="Google" id="ProtNLM"/>
    </source>
</evidence>